<evidence type="ECO:0000256" key="1">
    <source>
        <dbReference type="SAM" id="Coils"/>
    </source>
</evidence>
<feature type="compositionally biased region" description="Polar residues" evidence="2">
    <location>
        <begin position="833"/>
        <end position="846"/>
    </location>
</feature>
<feature type="compositionally biased region" description="Polar residues" evidence="2">
    <location>
        <begin position="725"/>
        <end position="734"/>
    </location>
</feature>
<gene>
    <name evidence="5" type="ORF">PHJA_000715400</name>
</gene>
<dbReference type="CDD" id="cd09279">
    <property type="entry name" value="RNase_HI_like"/>
    <property type="match status" value="1"/>
</dbReference>
<feature type="compositionally biased region" description="Basic residues" evidence="2">
    <location>
        <begin position="815"/>
        <end position="829"/>
    </location>
</feature>
<dbReference type="InterPro" id="IPR012337">
    <property type="entry name" value="RNaseH-like_sf"/>
</dbReference>
<evidence type="ECO:0000313" key="5">
    <source>
        <dbReference type="EMBL" id="GFP85717.1"/>
    </source>
</evidence>
<keyword evidence="6" id="KW-1185">Reference proteome</keyword>
<feature type="region of interest" description="Disordered" evidence="2">
    <location>
        <begin position="803"/>
        <end position="867"/>
    </location>
</feature>
<sequence length="1145" mass="129046">MAGLSRFISRSAEKGVLFFKVLRKGSKFEWTKEAADAFDELKKYTAEIPLLTKPMPGEDLVLYISVGEVVVSSVLIREEMGVQKPIYYVSRMLRGAELKYIELDKGGFAFICTARKLRPYFLSHKVKVRTNLALKQVLGNPNVSGRLVKWAVELSEYDAVYEPRVAIKAQVLADFLQEMAGPAEAVEEVKTWTLYTDGSTMTSGAGMGIVLTSPGGENLEFAIKLGFKASNNETEYEAVLQGVKMASDLGERKVCAYIDSQLVACQFSGSFEAKEEWMAAYLSRLCEDTARFNEFKLEHLPRTENIRADQLARIAGALGTCDTRTITLMELESSLERGKEVMEVEIKDYWRTPIWEVLVKAREGAERITTRDARVAARFCVIHEELYKRSRFGPFLKCLAVERGAEVLREIHEGYCGDHVKGKALVNITLRAGFFWPGMKNMAVSWCESWEIDIVGPFPRTPSNKEHLVVAVIYFTKWVEAEAVTGISEQHIMDFIFDNIFCRYGAPRVLVSDNGTRFNGKKIQKWCKDMGIKQRFASAAHSQTNGQVEVTNRIIVQGLKLRLEKAGGLWEEELTSVLWAYRTTPRNTTGESPFSLVYGMDALVQKQHYRTEHPGASRRGFKILFCIRLSRTIFEITVLDRRFSRTPDSNPPSSSTARRRRRRVFKMTTPKVSSYSPTHMADFVNLPPHSRLNLPPKLTSNYNPTVSKSITPTGDAPLPAISIEGESNPNIPGINSSPKLPNSKKSQNSVHDPLFANSGEILVGAAPTKLKLTTTSQGFGDFLLKPELLRAIVDSGPLERFLGLSMPGNGEVHNTPKKMGRRGRKKRKHSELTNHTPSNGKSSLHVSTRKKGQRSSNPTSVVKSSENTSIGYSDLTSNGSTSMHGLKIKTMRMIIKKLVVIHYITLQFLRTWISICLSAVKEDQRMHKLVFENGGLPNGSEVAYYSNGKMVGSLCFVMAVQGPFTKEDDIDVVRRRWAEYFLEIGIFKKPIWNVQLSDRFFANYRSGKLNIPERFCTSDAVTPAEIVGSSQRLVAFNIEENERLARAAVEAIDEIRERAAARAERYKQRVQVAFNKRVKHRYFQVGDLVWKRADALHMVKKLEPNWIGPFKIRKLLRGGVYILENAAGQVLPRSWNVCHLKKYYA</sequence>
<reference evidence="5" key="1">
    <citation type="submission" date="2020-07" db="EMBL/GenBank/DDBJ databases">
        <title>Ethylene signaling mediates host invasion by parasitic plants.</title>
        <authorList>
            <person name="Yoshida S."/>
        </authorList>
    </citation>
    <scope>NUCLEOTIDE SEQUENCE</scope>
    <source>
        <strain evidence="5">Okayama</strain>
    </source>
</reference>
<dbReference type="OrthoDB" id="912072at2759"/>
<feature type="compositionally biased region" description="Low complexity" evidence="2">
    <location>
        <begin position="735"/>
        <end position="749"/>
    </location>
</feature>
<comment type="caution">
    <text evidence="5">The sequence shown here is derived from an EMBL/GenBank/DDBJ whole genome shotgun (WGS) entry which is preliminary data.</text>
</comment>
<dbReference type="GO" id="GO:0003676">
    <property type="term" value="F:nucleic acid binding"/>
    <property type="evidence" value="ECO:0007669"/>
    <property type="project" value="InterPro"/>
</dbReference>
<dbReference type="PANTHER" id="PTHR48475:SF2">
    <property type="entry name" value="RIBONUCLEASE H"/>
    <property type="match status" value="1"/>
</dbReference>
<evidence type="ECO:0000256" key="2">
    <source>
        <dbReference type="SAM" id="MobiDB-lite"/>
    </source>
</evidence>
<dbReference type="Pfam" id="PF17919">
    <property type="entry name" value="RT_RNaseH_2"/>
    <property type="match status" value="1"/>
</dbReference>
<dbReference type="InterPro" id="IPR043502">
    <property type="entry name" value="DNA/RNA_pol_sf"/>
</dbReference>
<dbReference type="GO" id="GO:0015074">
    <property type="term" value="P:DNA integration"/>
    <property type="evidence" value="ECO:0007669"/>
    <property type="project" value="InterPro"/>
</dbReference>
<feature type="compositionally biased region" description="Polar residues" evidence="2">
    <location>
        <begin position="646"/>
        <end position="656"/>
    </location>
</feature>
<evidence type="ECO:0000313" key="6">
    <source>
        <dbReference type="Proteomes" id="UP000653305"/>
    </source>
</evidence>
<protein>
    <submittedName>
        <fullName evidence="5">Pol polyprotein</fullName>
    </submittedName>
</protein>
<dbReference type="Gene3D" id="3.30.420.10">
    <property type="entry name" value="Ribonuclease H-like superfamily/Ribonuclease H"/>
    <property type="match status" value="2"/>
</dbReference>
<dbReference type="InterPro" id="IPR043128">
    <property type="entry name" value="Rev_trsase/Diguanyl_cyclase"/>
</dbReference>
<dbReference type="GO" id="GO:0004523">
    <property type="term" value="F:RNA-DNA hybrid ribonuclease activity"/>
    <property type="evidence" value="ECO:0007669"/>
    <property type="project" value="InterPro"/>
</dbReference>
<dbReference type="Gene3D" id="1.10.340.70">
    <property type="match status" value="1"/>
</dbReference>
<dbReference type="SUPFAM" id="SSF53098">
    <property type="entry name" value="Ribonuclease H-like"/>
    <property type="match status" value="2"/>
</dbReference>
<feature type="compositionally biased region" description="Polar residues" evidence="2">
    <location>
        <begin position="854"/>
        <end position="867"/>
    </location>
</feature>
<dbReference type="Pfam" id="PF13456">
    <property type="entry name" value="RVT_3"/>
    <property type="match status" value="1"/>
</dbReference>
<dbReference type="Proteomes" id="UP000653305">
    <property type="component" value="Unassembled WGS sequence"/>
</dbReference>
<dbReference type="InterPro" id="IPR001584">
    <property type="entry name" value="Integrase_cat-core"/>
</dbReference>
<feature type="domain" description="Integrase catalytic" evidence="4">
    <location>
        <begin position="439"/>
        <end position="601"/>
    </location>
</feature>
<evidence type="ECO:0000259" key="4">
    <source>
        <dbReference type="PROSITE" id="PS50994"/>
    </source>
</evidence>
<name>A0A830BEX8_9LAMI</name>
<feature type="domain" description="RNase H type-1" evidence="3">
    <location>
        <begin position="188"/>
        <end position="317"/>
    </location>
</feature>
<evidence type="ECO:0000259" key="3">
    <source>
        <dbReference type="PROSITE" id="PS50879"/>
    </source>
</evidence>
<dbReference type="Gene3D" id="3.30.70.270">
    <property type="match status" value="1"/>
</dbReference>
<proteinExistence type="predicted"/>
<dbReference type="SUPFAM" id="SSF56672">
    <property type="entry name" value="DNA/RNA polymerases"/>
    <property type="match status" value="1"/>
</dbReference>
<dbReference type="AlphaFoldDB" id="A0A830BEX8"/>
<accession>A0A830BEX8</accession>
<dbReference type="EMBL" id="BMAC01000110">
    <property type="protein sequence ID" value="GFP85717.1"/>
    <property type="molecule type" value="Genomic_DNA"/>
</dbReference>
<organism evidence="5 6">
    <name type="scientific">Phtheirospermum japonicum</name>
    <dbReference type="NCBI Taxonomy" id="374723"/>
    <lineage>
        <taxon>Eukaryota</taxon>
        <taxon>Viridiplantae</taxon>
        <taxon>Streptophyta</taxon>
        <taxon>Embryophyta</taxon>
        <taxon>Tracheophyta</taxon>
        <taxon>Spermatophyta</taxon>
        <taxon>Magnoliopsida</taxon>
        <taxon>eudicotyledons</taxon>
        <taxon>Gunneridae</taxon>
        <taxon>Pentapetalae</taxon>
        <taxon>asterids</taxon>
        <taxon>lamiids</taxon>
        <taxon>Lamiales</taxon>
        <taxon>Orobanchaceae</taxon>
        <taxon>Orobanchaceae incertae sedis</taxon>
        <taxon>Phtheirospermum</taxon>
    </lineage>
</organism>
<dbReference type="PANTHER" id="PTHR48475">
    <property type="entry name" value="RIBONUCLEASE H"/>
    <property type="match status" value="1"/>
</dbReference>
<dbReference type="PROSITE" id="PS50879">
    <property type="entry name" value="RNASE_H_1"/>
    <property type="match status" value="1"/>
</dbReference>
<feature type="region of interest" description="Disordered" evidence="2">
    <location>
        <begin position="644"/>
        <end position="673"/>
    </location>
</feature>
<dbReference type="PROSITE" id="PS50994">
    <property type="entry name" value="INTEGRASE"/>
    <property type="match status" value="1"/>
</dbReference>
<dbReference type="InterPro" id="IPR036397">
    <property type="entry name" value="RNaseH_sf"/>
</dbReference>
<dbReference type="InterPro" id="IPR002156">
    <property type="entry name" value="RNaseH_domain"/>
</dbReference>
<feature type="region of interest" description="Disordered" evidence="2">
    <location>
        <begin position="721"/>
        <end position="752"/>
    </location>
</feature>
<keyword evidence="1" id="KW-0175">Coiled coil</keyword>
<dbReference type="InterPro" id="IPR041577">
    <property type="entry name" value="RT_RNaseH_2"/>
</dbReference>
<feature type="coiled-coil region" evidence="1">
    <location>
        <begin position="1038"/>
        <end position="1069"/>
    </location>
</feature>
<dbReference type="Pfam" id="PF00665">
    <property type="entry name" value="rve"/>
    <property type="match status" value="1"/>
</dbReference>